<feature type="signal peptide" evidence="2">
    <location>
        <begin position="1"/>
        <end position="27"/>
    </location>
</feature>
<dbReference type="PANTHER" id="PTHR34819">
    <property type="entry name" value="LARGE CYSTEINE-RICH PERIPLASMIC PROTEIN OMCB"/>
    <property type="match status" value="1"/>
</dbReference>
<feature type="region of interest" description="Disordered" evidence="1">
    <location>
        <begin position="3715"/>
        <end position="3737"/>
    </location>
</feature>
<dbReference type="Gene3D" id="2.60.40.10">
    <property type="entry name" value="Immunoglobulins"/>
    <property type="match status" value="1"/>
</dbReference>
<feature type="domain" description="DUF11" evidence="3">
    <location>
        <begin position="5315"/>
        <end position="5427"/>
    </location>
</feature>
<feature type="domain" description="DUF11" evidence="3">
    <location>
        <begin position="5940"/>
        <end position="6048"/>
    </location>
</feature>
<feature type="compositionally biased region" description="Low complexity" evidence="1">
    <location>
        <begin position="4568"/>
        <end position="4584"/>
    </location>
</feature>
<feature type="domain" description="DUF11" evidence="3">
    <location>
        <begin position="4226"/>
        <end position="4338"/>
    </location>
</feature>
<feature type="domain" description="DUF11" evidence="3">
    <location>
        <begin position="2371"/>
        <end position="2482"/>
    </location>
</feature>
<feature type="domain" description="DUF11" evidence="3">
    <location>
        <begin position="4831"/>
        <end position="4943"/>
    </location>
</feature>
<feature type="region of interest" description="Disordered" evidence="1">
    <location>
        <begin position="5169"/>
        <end position="5188"/>
    </location>
</feature>
<feature type="compositionally biased region" description="Polar residues" evidence="1">
    <location>
        <begin position="3473"/>
        <end position="3485"/>
    </location>
</feature>
<feature type="domain" description="DUF11" evidence="3">
    <location>
        <begin position="3621"/>
        <end position="3733"/>
    </location>
</feature>
<feature type="domain" description="DUF11" evidence="3">
    <location>
        <begin position="435"/>
        <end position="547"/>
    </location>
</feature>
<feature type="domain" description="DUF11" evidence="3">
    <location>
        <begin position="1282"/>
        <end position="1391"/>
    </location>
</feature>
<feature type="domain" description="DUF11" evidence="3">
    <location>
        <begin position="1403"/>
        <end position="1514"/>
    </location>
</feature>
<feature type="compositionally biased region" description="Low complexity" evidence="1">
    <location>
        <begin position="5052"/>
        <end position="5067"/>
    </location>
</feature>
<feature type="domain" description="DUF11" evidence="3">
    <location>
        <begin position="4952"/>
        <end position="5064"/>
    </location>
</feature>
<feature type="domain" description="DUF11" evidence="3">
    <location>
        <begin position="1887"/>
        <end position="1996"/>
    </location>
</feature>
<accession>A0A7W8YT85</accession>
<sequence>MKRLLSLPLSAKLFALSLFFFPFLSLAQNPKTLELFAGSGSTTTTGPSVLPQTFTLLENTNNPTGTTSAAYNAGGSPVTVTYSLSNQQFNTASWPLVPLAVNPGLFFGGTTTTGSDQYAASPLFQNIGAFGGSTDATFTSSPLNTGGPGNGISAANNYGITLFASSTVIRNAGLAVPGRVQMADLTITFSRPVSNPVIHIGGMGGSVTSGTAVTSLTQEYNLLTTGITMSKLSGSTELTVSGNQINNGSTAPNAACGAGGACGSVLFSGRNITTITLRVFLRSTGPGVIWAGNPQSAGDAAVLGVSLDSPVDLSIVKTQSSATPAIGSNMTFTLTASNLGNNNATGVTVNDLLPAGYTFVSATPSAGTYNSGTGVWNVGNLTASTGTATLSIVAKVNLTGPYSNTATITGNQDDPVTANNTSTVNPLPVFVTDRQITKTVDNLTPTVGSNVVFTLNALNNGPSPTTGVVVTDLLPAGFTYVSNTTPTAGTYVNLTGLWAIGNLASTAGASMTITAKVNATGPYTNTAVVTGVEPDPVVPNNTSSVTIVPAAVADRAIVKTVSNPTPTVGTNVIFTVTATNNGPSASTGTTVTDLLPAGYTYVASLPSLGTTYVPATGLWTIGTLPNGAIAVLTITATVNPTGPYANTATITGTETDPVAGNNSATSTPVPVAVTDRAIVKTVDNLTPPVGSNVVFTLVATNNGISPGTGITVTDLLPAGYTYVSSTPPAGTTYIPGTGLWTIGALASGANATMTITATVNPTGPYANTATITGTETDPVTLNNTATILPVPVPTTDRSIVKTVNNPAPAVGSNVVFTLVATNNGPSPSTATVVTDLLPIGYTYVSSTPPAGTAYVPLTGSWAIGTLASGASATMTITATVNPVGPYANTAVITGLEIDGVPGNNTSTSTPVPVATSDRSIVKTVSNPNPVVGTNVVFTLVATNNGPSAGTGITVTDLLPAGYTYVSSLPAIGTTYVPATGLWTIGTLPAGLSSTLAITATVNATGPYANTATITGNENDPTAGNNTATSTPVPVAVTDRAIVKTVDNLTPAVGSNVVFTLVAANNGLSAGTGITVTDLLPAGYTYVSSTPPAGTTYTPGTGLWTIGALANGANATMTITAKVNATGPYANTATITGTETDPVPLNNTSTILPVPVPNTDRSVVKTVNNPTPAVGSNVVFTLVATNNGPSPSTATVVTDLLPIGYTYVSSTPPAGTTYVPLTGSWAIGTLASGASATMTITATVNPVGPYTNGAVITGLEIDGVPGNNISTVTPVPLPVTDRAIVKTVDNLTPPVGSNVVFTLVAANNGLSDGTGITVTDLLPAGYTYVSSTPPAGTTYVPATGLWTIGALAAGNTSTLTITATVNPTGPYANIATITGTESDPITLNNTSTILPIPVPTTDRSIVKTVDNPAPAVGSNVVFTLVATNNGPSTSNATVVTDLLPIGYTYVSSTPPAGTAYVPLTGSWTIGALASGASATMTITATVNPVGPYTNGAVITGLEIDGVPGNNTSTSTPVPVATSDRSIVKTVSNPNPVVGTNVVFTLVATNNGPSAGTGITVTDLLPAGYTYVSSLPAIGTTYVPATGLWTIGTLPAGLSSTLAITATVNATGPYANTATITGNENDPAPGNNTSTNTPVPVAVTDRSIVKTVDNLTPPVGSNVVFTLVAANNGLSAGTGITVTDLLPAGYTYVSSTPPVGTTYVPASGTWTIGALANGANATMTITAKVNATGPYANTATITGTETDPVTLNNTATILPIPVPTTDRTVVKTVNNPTPAVGSNVVFTLVATNNGPSPSTATVVTDLLPIGYTYISSTPPTGTTYVPLTGSWVIGTLASGASATMTITATVNPVGPYINTAVITGLEIDGVPGNNISTVTPVPLPVTDRAIVKTVDNLTPPVGSNVVFTLVAANNGLSDGTGITVTDLLPAGYTYVSSTPPAGTTYVPATGLWTIGALAAGNTSTLTITATVNPTGPYANTATITGTESDPITLNNTSTILPIPVPTTDRSVVKTVDNPAPAVGSNVVFTLVATNNGPSTSNATVVTDLLPIGYTYVSSTPPAGTAYVPLTGSWTIGALASGASTTMTITATVNPVGPYTNTAVITGLEIDGVPGNNTSTSTPVPVATSDRSIVKTVSNPNPVVGTNVVFTLVATNNGPSAGTGITVTDLLPAGYTYVSSLPAIGTTYVPATGLWTIGTLPAGLSSTLAITATVNATGPYANTATITGNENDPAPGNNTSTNTPVPVAVTDRAIVKTVDNLTPAVGSNVVFTLVAANNGLSPGTGITVTDLLPAGYTYVSSTPPVGTTYVPASGIWTIGALASGANATMTITATVNATGPYANTATITGTETDPVTLNNTSTILPIPVPNADKSIVKTVNNPAPAVGSNVVFTLVATNNGPSPSTATVVTDLLPLGYTYVSSTPPAGTTYIPLTGSWTIGTLASGASATMTITATVNPFGPYGNTAVITGLEIDGVPGNNIATVTPVPIATTNLSIVKTVNNPSPYAGNQVIFTLAASNAGPSNATGVTVNDLVPSGYTFVSAAPSTGTYNSGTGVWNIGNLANGGNASLAITATVNPTGNYANTATITGGQSDPVTGNNTSTAITTPVSLQIAKTGPATVSAGGVVNYVVTVSNNGTGDALTQSIIDNVSATLTGVSWTATGTGAATVITGATGSSNNVAVTGNIPAGGGNQIRINITGTVLSSSTATSVANTASVNTAGSPVINSNTVTTTITKDANVQIQKTGPATLTAGNNVSYLLNVTNTGPSDVSNVNIIDNIPAGLNGVTWTATVSNGAVINGAASGTGNVNLFAQIPSGTAAVQVAVTGVLSSTYTGTTLVNTATATPEPGVNNPVPATSTVTSTVSRQANVRITKSGPANIAAGQAISYTLHIINDGPSDAPGVIIQDVIPTQILTPTWTATTQNLATVSAPSGSGNINITGDIPSGTGVIDIVVSGTVNPAIADGATFSNTATAVFPAGSPVTDPDGSSNASSVGTTVNNSADVRVSKNGPTTVNIGDPITYTIVVSNGGAGNITGATITDNVPTSVTVSNWTITAAGGATFVGPNTGTSPVINITGDIPVPGTLTLVIQGTVNSAALPSFTNTVTVTTPTSAPTSSVTTAVNQSTDLVIEKSGPQTATAGSPIAYTIKVSNAGPRDVNGLTINDLIPADIQNPTWAVTTAGTATVIPPLSGSGNIALTGNIAADPANYILVTVNGTVSASPSAATINNTATVTSSGAVVDFNLANNTSTASTSVGKQADFEILKTVDNSAPAVGSNVVFTLVANNKGPSDGTGIAVTDLLPAGYTYVSSTPPAGTTYAPGTGLWTIGTLQTGTGKSMTITATVNAAGPYVNTATITGTESDPVAGNNTATVTPVPTATTNLALVKTVDNPTPAVGNNVVFTLVATNNGPSDGTGIVVTDLLPAGYTYVSSTPPAGTTYAPATGLWTIGTLTNAATSTLTITATVNAAGSYANTATITGNENDPTQGNNTSTSTPTPTATTNLALVKTVDNPTPAVGNNVVFTLVATNNGPSDGTGIVVTDLLPAGYTYVSSTPPAGTTYVPATGLWTIGTLVNSATSTLTITATVNAAGSYANTASITGNENDPTPGNNTSTSTPTPTATTNLALVKTVDNPTPAVGSNVVFTLVATNNGPSDGTGIVVTDLLPAGYTYVSSTPPAGTTYVPATGLWTIGTLANSATSTLTITATVNAAGSYANTATITGNENDPTPGNNTSTSTPTPTATTNLALVKTVDNPTPAVGNNVVFTLVATNNGPSDGTGIVVTDLLPAGYTYVSSTPPAGTTYVPATGLWTIGTLTNATTSTLTITATVNATGSYANTATITGNENDPTPGNNTSTSTPVPTATTNLDLVKTVDNPTPAVGNNVVFTLVATNNGPSDGTGIVVTDLLPAGYTYVSSTPPAGTTYVPATGLWTIGTLTNGTASTLTITATVNATGTYANTATITGNENDPIPGNNTSTSTPAPTATTNLALVKTVDNLTPAVGNNVVFTLVATNNGPSDGTGIVVTDLLPAGYTYVSSTPPAGTTYVPASGLWTIGTLVNTATSTLTITATVNAAGSYANTASITGNENDPIPGNNTSTATSTPTATTNLALVKTVDNPTPAVGNNVVFTLVATNNGPSDGTGIVVTDLLPAGYTYVNSTPPAGTTYVPATGLWTIGTLVNSATSTLTITATVNAAGSYANTATITGNENDPTPGNNTSTSTPTPTATTNLALVKTVDNPTPAVGNNVVFTLVATNNGPSDGTGIMVTDLLPAGYTYVSSTPPAGTTYVPATGLWTIGTLTNGTASTLTITATVNAAGSYANTATITGNENDPTPGNNTSTATPVPTATTNLALVKTVDNPTPAVGSNVVFTLVATNNGPSDGTGIVVTDLLPAGYTYVSSTPPAGTTYVPASGLWTIGTLTNAATSTLTITATVNATGSYVNTASITGNENDPTPGNNTSTSTPTPTATTNLDLVKTVDNPTPAVGNNVVFTLVATNNGPSDGTGIVVTDLLPSGYTYVSSTPPAGTTYVPATGLWTIGTLTNGTASTLTITATVNAAGSYANTATITGNENDPTPGNNTSTSTPTPTATTNLALVKTVDNPTPAVGNNVVFTLVATNNGPSDGTGIVVTDLLPAGYTYVSSTPPAGTTYVPASGLWTIGTLTNAATSTLTITATVNAAGSYANTAIITGNENDPIPGNNTSTATSTPTATTNLALVKTVDNPTPAVGNNVVFTLVATNNGPSDGTGIVVTDLLPAGYTYVSSTPPAGTTYVPATGLWTIGTLTNAATSTMTITATVNAAGTYANTANITGNENDPTPGNNTSTATPVPIATTNLALVKTVDNPTPAVGNNVVFTLVATNNGPSDGTGIVVTDLLPAGYTYVSSTPPAGTTYAPATGLWTIGTLTNAATSTLTITATVNATGTYANTATITGNENDPIPGNNTSTATSTPTATTNLALVKTVDNPTPAIGNNVVFTLVATNNGPSDGTGIAVTDLLPAGYTYVSSTPPAGTTYVPATGLWTIGTLANGTTSTLTITATVNAAGSYVNTATITGNENDPTPGNNTSTSTPVPTATTNLDLVKTINNLTPTVGSNVVFTLVATNNGPSDGTGIVVTDLLPAGYTYVSSTPPAGTTYVPATGLWTIGTLTNAATSTLTITATVNATGSYANTATITGNENDPTPGNNTSTATPVPTATTNLDLVKTVDNLTPAVGNNVVFTLVATNNGPSDGTGIVVTDLLPAGYTYVSSTPPAGTTYAPATGLWTIGTLTNAATSTLTITATVNATGSYANTATITGNENDPTPGNNTSTSTPAPIATTNLDLVKTVDNPTPTVGSNVVFTLVATNNGPSNGTGIVVTDLLPSGYTYVSSTPPAGTTYVPATGLWTIGTLTNAATSTLTITATVNAAGSYANTATINGNENDPTPGNNTSTATPVPTATTNLDLVKTVNNATPVVGTDVIFTLVATNNGPNNGTGIVVTDLLPAGYTYVSSTPPAGTTYVPATGLWTIGTLTNAATSTLTITATVNGTGSYVNTATITGNENDPTPGNNTSTATTTPTATTNLDLLKTVDNLTPTVGSNVVFTLVATNNGPSNGTGIVVTDLLPSGYTYVSSTPPAGTTYVPATGLWTIGTLTNAATSTLTITATVNGTGSYANTATITGNENDPTPGNNTSTAITTPTATTNLDLVKTVDNANPAVGSNVVFTLVATNNGPSNGTGIVVTDLLPSGYTYVSSTPPAGTTYVPATGLWTIGTLNNAATSTLTITATVNAIGSYANTATITGNENDPASGNNTSTATTTPGTRAHLNIVKALKNPAQANFVPGQAVVYTINVTNNGPSDAAAVNIADTAPVGTTISSWTAITSPGVTYPNASGTGNLNETLTTLANGLTATYEVTVQTPTSFTGNLSNSVTATSTTTDPTPGPCTTCTTTPLPASGQAHLNTVKTLKDPAQTSFVPGQSVVYRINVTNNGPSDAAAVTITDTAPAGTTISSWTAIASAGVTYPNASGTGNLNEIIATLGNGLTATYEVTVQTPASFTGNLSNSVTATSTTTDPTPGPCTTCTTAPLPAAASAMAHLNTVKTLKDPAQTSFVPGQAVVYRINVTNNGPSDAAAVTITDTAPAGTTISSWTAIASAGVTYPNTSGTGNLNETIATLGNGLTATYEVTVQTPASFTGNLSNSVTATSTTTDPTPGPCTTCTTAPLPAAASAMAHLNTVKTLKDPAQTSFVPGQSVVYRINVTNNGPSDAAAVTITDTAPAGTTISSWTAIASAGVTYPNASGTGNLNETIATLGNGQIATYEVTVQTPASFTGNLSNSVTATSTTTDPTPGPCTTCTTAPLPAAASAMAHLNTVKTLKDPAQTSFVPGQAVVYRINVTNNGPSDAAAVTITDIAPAGTTISSWTAITAAGVTYPNTSGNGNLNETLATLANGKTATYEVTVQTPATFTGNLSNSVTATSTTPDPTPGPCTTCTTAPISSSPQASLVVVKTLKDPAQQNFVTGDAVIYTIKVTNNGPNDALDVNIKDVAPAGTRITKWAAIPVTGLTYPNIGGTTDLNETIAVLPNGLTAVYEVTVQTPVTFTGSLINTVVVNSRTNNPNSSDCPNCTTNPLSSVLPDIIIPNVITPDGDGKNDRLVIPGIEHYPGSVLLIYNRWGNQVYRATNYDNSWTGEGLSGGTYYYVLQLKTGQNTKSYKGWIELLK</sequence>
<dbReference type="InterPro" id="IPR026341">
    <property type="entry name" value="T9SS_type_B"/>
</dbReference>
<feature type="region of interest" description="Disordered" evidence="1">
    <location>
        <begin position="5289"/>
        <end position="5309"/>
    </location>
</feature>
<feature type="region of interest" description="Disordered" evidence="1">
    <location>
        <begin position="3837"/>
        <end position="3859"/>
    </location>
</feature>
<feature type="compositionally biased region" description="Low complexity" evidence="1">
    <location>
        <begin position="4447"/>
        <end position="4465"/>
    </location>
</feature>
<evidence type="ECO:0000313" key="5">
    <source>
        <dbReference type="Proteomes" id="UP000537718"/>
    </source>
</evidence>
<dbReference type="Gene3D" id="2.60.40.3080">
    <property type="match status" value="30"/>
</dbReference>
<proteinExistence type="predicted"/>
<comment type="caution">
    <text evidence="4">The sequence shown here is derived from an EMBL/GenBank/DDBJ whole genome shotgun (WGS) entry which is preliminary data.</text>
</comment>
<feature type="region of interest" description="Disordered" evidence="1">
    <location>
        <begin position="4199"/>
        <end position="4221"/>
    </location>
</feature>
<dbReference type="Gene3D" id="2.60.40.1170">
    <property type="entry name" value="Mu homology domain, subdomain B"/>
    <property type="match status" value="4"/>
</dbReference>
<feature type="domain" description="DUF11" evidence="3">
    <location>
        <begin position="4105"/>
        <end position="4217"/>
    </location>
</feature>
<feature type="domain" description="DUF11" evidence="3">
    <location>
        <begin position="2868"/>
        <end position="2991"/>
    </location>
</feature>
<feature type="domain" description="DUF11" evidence="3">
    <location>
        <begin position="3000"/>
        <end position="3110"/>
    </location>
</feature>
<feature type="region of interest" description="Disordered" evidence="1">
    <location>
        <begin position="5046"/>
        <end position="5067"/>
    </location>
</feature>
<feature type="domain" description="DUF11" evidence="3">
    <location>
        <begin position="1040"/>
        <end position="1149"/>
    </location>
</feature>
<feature type="compositionally biased region" description="Low complexity" evidence="1">
    <location>
        <begin position="3842"/>
        <end position="3859"/>
    </location>
</feature>
<dbReference type="InterPro" id="IPR051172">
    <property type="entry name" value="Chlamydia_OmcB"/>
</dbReference>
<feature type="domain" description="DUF11" evidence="3">
    <location>
        <begin position="1766"/>
        <end position="1877"/>
    </location>
</feature>
<feature type="compositionally biased region" description="Low complexity" evidence="1">
    <location>
        <begin position="4205"/>
        <end position="4221"/>
    </location>
</feature>
<feature type="domain" description="DUF11" evidence="3">
    <location>
        <begin position="2129"/>
        <end position="2240"/>
    </location>
</feature>
<feature type="compositionally biased region" description="Polar residues" evidence="1">
    <location>
        <begin position="5169"/>
        <end position="5178"/>
    </location>
</feature>
<feature type="domain" description="DUF11" evidence="3">
    <location>
        <begin position="556"/>
        <end position="667"/>
    </location>
</feature>
<feature type="region of interest" description="Disordered" evidence="1">
    <location>
        <begin position="4441"/>
        <end position="4465"/>
    </location>
</feature>
<feature type="domain" description="DUF11" evidence="3">
    <location>
        <begin position="5436"/>
        <end position="5548"/>
    </location>
</feature>
<dbReference type="Pfam" id="PF01345">
    <property type="entry name" value="DUF11"/>
    <property type="match status" value="50"/>
</dbReference>
<feature type="domain" description="DUF11" evidence="3">
    <location>
        <begin position="1524"/>
        <end position="1635"/>
    </location>
</feature>
<feature type="domain" description="DUF11" evidence="3">
    <location>
        <begin position="4468"/>
        <end position="4580"/>
    </location>
</feature>
<dbReference type="Proteomes" id="UP000537718">
    <property type="component" value="Unassembled WGS sequence"/>
</dbReference>
<feature type="compositionally biased region" description="Low complexity" evidence="1">
    <location>
        <begin position="5780"/>
        <end position="5793"/>
    </location>
</feature>
<feature type="domain" description="DUF11" evidence="3">
    <location>
        <begin position="798"/>
        <end position="909"/>
    </location>
</feature>
<feature type="domain" description="DUF11" evidence="3">
    <location>
        <begin position="3863"/>
        <end position="3975"/>
    </location>
</feature>
<feature type="domain" description="DUF11" evidence="3">
    <location>
        <begin position="5678"/>
        <end position="5790"/>
    </location>
</feature>
<feature type="domain" description="DUF11" evidence="3">
    <location>
        <begin position="677"/>
        <end position="786"/>
    </location>
</feature>
<organism evidence="4 5">
    <name type="scientific">Pedobacter cryoconitis</name>
    <dbReference type="NCBI Taxonomy" id="188932"/>
    <lineage>
        <taxon>Bacteria</taxon>
        <taxon>Pseudomonadati</taxon>
        <taxon>Bacteroidota</taxon>
        <taxon>Sphingobacteriia</taxon>
        <taxon>Sphingobacteriales</taxon>
        <taxon>Sphingobacteriaceae</taxon>
        <taxon>Pedobacter</taxon>
    </lineage>
</organism>
<feature type="compositionally biased region" description="Low complexity" evidence="1">
    <location>
        <begin position="5296"/>
        <end position="5309"/>
    </location>
</feature>
<evidence type="ECO:0000256" key="1">
    <source>
        <dbReference type="SAM" id="MobiDB-lite"/>
    </source>
</evidence>
<protein>
    <submittedName>
        <fullName evidence="4">Putative repeat protein (TIGR01451 family)/gliding motility-associated-like protein</fullName>
    </submittedName>
</protein>
<dbReference type="InterPro" id="IPR013783">
    <property type="entry name" value="Ig-like_fold"/>
</dbReference>
<feature type="domain" description="DUF11" evidence="3">
    <location>
        <begin position="4710"/>
        <end position="4822"/>
    </location>
</feature>
<name>A0A7W8YT85_9SPHI</name>
<feature type="domain" description="DUF11" evidence="3">
    <location>
        <begin position="2008"/>
        <end position="2119"/>
    </location>
</feature>
<feature type="compositionally biased region" description="Low complexity" evidence="1">
    <location>
        <begin position="3600"/>
        <end position="3616"/>
    </location>
</feature>
<feature type="domain" description="DUF11" evidence="3">
    <location>
        <begin position="2737"/>
        <end position="2852"/>
    </location>
</feature>
<feature type="domain" description="DUF11" evidence="3">
    <location>
        <begin position="312"/>
        <end position="425"/>
    </location>
</feature>
<feature type="region of interest" description="Disordered" evidence="1">
    <location>
        <begin position="5774"/>
        <end position="5793"/>
    </location>
</feature>
<feature type="domain" description="DUF11" evidence="3">
    <location>
        <begin position="2250"/>
        <end position="2359"/>
    </location>
</feature>
<feature type="region of interest" description="Disordered" evidence="1">
    <location>
        <begin position="3594"/>
        <end position="3616"/>
    </location>
</feature>
<feature type="domain" description="DUF11" evidence="3">
    <location>
        <begin position="1645"/>
        <end position="1754"/>
    </location>
</feature>
<feature type="domain" description="DUF11" evidence="3">
    <location>
        <begin position="3984"/>
        <end position="4096"/>
    </location>
</feature>
<feature type="region of interest" description="Disordered" evidence="1">
    <location>
        <begin position="3473"/>
        <end position="3495"/>
    </location>
</feature>
<dbReference type="InterPro" id="IPR001434">
    <property type="entry name" value="OmcB-like_DUF11"/>
</dbReference>
<feature type="domain" description="DUF11" evidence="3">
    <location>
        <begin position="3257"/>
        <end position="3370"/>
    </location>
</feature>
<feature type="domain" description="DUF11" evidence="3">
    <location>
        <begin position="5073"/>
        <end position="5185"/>
    </location>
</feature>
<feature type="domain" description="DUF11" evidence="3">
    <location>
        <begin position="919"/>
        <end position="1030"/>
    </location>
</feature>
<feature type="compositionally biased region" description="Low complexity" evidence="1">
    <location>
        <begin position="3486"/>
        <end position="3495"/>
    </location>
</feature>
<feature type="domain" description="DUF11" evidence="3">
    <location>
        <begin position="3124"/>
        <end position="3249"/>
    </location>
</feature>
<feature type="domain" description="DUF11" evidence="3">
    <location>
        <begin position="3379"/>
        <end position="3491"/>
    </location>
</feature>
<feature type="domain" description="DUF11" evidence="3">
    <location>
        <begin position="4589"/>
        <end position="4701"/>
    </location>
</feature>
<evidence type="ECO:0000256" key="2">
    <source>
        <dbReference type="SAM" id="SignalP"/>
    </source>
</evidence>
<evidence type="ECO:0000259" key="3">
    <source>
        <dbReference type="Pfam" id="PF01345"/>
    </source>
</evidence>
<feature type="domain" description="DUF11" evidence="3">
    <location>
        <begin position="4347"/>
        <end position="4459"/>
    </location>
</feature>
<feature type="domain" description="DUF11" evidence="3">
    <location>
        <begin position="5806"/>
        <end position="5914"/>
    </location>
</feature>
<feature type="domain" description="DUF11" evidence="3">
    <location>
        <begin position="6477"/>
        <end position="6592"/>
    </location>
</feature>
<feature type="domain" description="DUF11" evidence="3">
    <location>
        <begin position="1161"/>
        <end position="1272"/>
    </location>
</feature>
<feature type="region of interest" description="Disordered" evidence="1">
    <location>
        <begin position="4926"/>
        <end position="4945"/>
    </location>
</feature>
<evidence type="ECO:0000313" key="4">
    <source>
        <dbReference type="EMBL" id="MBB5621378.1"/>
    </source>
</evidence>
<feature type="compositionally biased region" description="Low complexity" evidence="1">
    <location>
        <begin position="5179"/>
        <end position="5188"/>
    </location>
</feature>
<feature type="domain" description="DUF11" evidence="3">
    <location>
        <begin position="2491"/>
        <end position="2601"/>
    </location>
</feature>
<keyword evidence="2" id="KW-0732">Signal</keyword>
<reference evidence="4 5" key="1">
    <citation type="submission" date="2020-08" db="EMBL/GenBank/DDBJ databases">
        <title>Genomic Encyclopedia of Type Strains, Phase IV (KMG-V): Genome sequencing to study the core and pangenomes of soil and plant-associated prokaryotes.</title>
        <authorList>
            <person name="Whitman W."/>
        </authorList>
    </citation>
    <scope>NUCLEOTIDE SEQUENCE [LARGE SCALE GENOMIC DNA]</scope>
    <source>
        <strain evidence="4 5">MP7CTX6</strain>
    </source>
</reference>
<feature type="compositionally biased region" description="Low complexity" evidence="1">
    <location>
        <begin position="3721"/>
        <end position="3737"/>
    </location>
</feature>
<dbReference type="InterPro" id="IPR047589">
    <property type="entry name" value="DUF11_rpt"/>
</dbReference>
<feature type="chain" id="PRO_5030954533" evidence="2">
    <location>
        <begin position="28"/>
        <end position="6691"/>
    </location>
</feature>
<feature type="domain" description="DUF11" evidence="3">
    <location>
        <begin position="3500"/>
        <end position="3612"/>
    </location>
</feature>
<feature type="domain" description="DUF11" evidence="3">
    <location>
        <begin position="6348"/>
        <end position="6456"/>
    </location>
</feature>
<feature type="domain" description="DUF11" evidence="3">
    <location>
        <begin position="3742"/>
        <end position="3854"/>
    </location>
</feature>
<feature type="domain" description="DUF11" evidence="3">
    <location>
        <begin position="5194"/>
        <end position="5306"/>
    </location>
</feature>
<feature type="domain" description="DUF11" evidence="3">
    <location>
        <begin position="6212"/>
        <end position="6320"/>
    </location>
</feature>
<feature type="region of interest" description="Disordered" evidence="1">
    <location>
        <begin position="4562"/>
        <end position="4584"/>
    </location>
</feature>
<dbReference type="RefSeq" id="WP_183867363.1">
    <property type="nucleotide sequence ID" value="NZ_JACHCF010000005.1"/>
</dbReference>
<dbReference type="EMBL" id="JACHCF010000005">
    <property type="protein sequence ID" value="MBB5621378.1"/>
    <property type="molecule type" value="Genomic_DNA"/>
</dbReference>
<gene>
    <name evidence="4" type="ORF">HDE69_002439</name>
</gene>
<dbReference type="PANTHER" id="PTHR34819:SF3">
    <property type="entry name" value="CELL SURFACE PROTEIN"/>
    <property type="match status" value="1"/>
</dbReference>
<dbReference type="NCBIfam" id="TIGR01451">
    <property type="entry name" value="B_ant_repeat"/>
    <property type="match status" value="50"/>
</dbReference>
<feature type="domain" description="DUF11" evidence="3">
    <location>
        <begin position="5557"/>
        <end position="5668"/>
    </location>
</feature>
<dbReference type="Pfam" id="PF13585">
    <property type="entry name" value="CHU_C"/>
    <property type="match status" value="1"/>
</dbReference>
<feature type="domain" description="DUF11" evidence="3">
    <location>
        <begin position="6076"/>
        <end position="6184"/>
    </location>
</feature>
<dbReference type="NCBIfam" id="TIGR04131">
    <property type="entry name" value="Bac_Flav_CTERM"/>
    <property type="match status" value="1"/>
</dbReference>